<dbReference type="FunCoup" id="B3RJV7">
    <property type="interactions" value="2842"/>
</dbReference>
<feature type="region of interest" description="Disordered" evidence="9">
    <location>
        <begin position="79"/>
        <end position="110"/>
    </location>
</feature>
<dbReference type="GO" id="GO:0005634">
    <property type="term" value="C:nucleus"/>
    <property type="evidence" value="ECO:0000318"/>
    <property type="project" value="GO_Central"/>
</dbReference>
<evidence type="ECO:0000256" key="1">
    <source>
        <dbReference type="ARBA" id="ARBA00004123"/>
    </source>
</evidence>
<keyword evidence="5 8" id="KW-0694">RNA-binding</keyword>
<sequence length="223" mass="25154">MSRYNECRIYIGNLPSDIRERDLEDLFYKYGKILSISLKDNRRGPPFAFVEFEDKRDAEDAIDGRDGYDFDGCRLRVEAPRGGGGGGGDYGRRGRGNGSGGGRGPARRSDHRVIVSGLPQTGSWQDLKDHMREAGEVYFADVYRDGTGVVEFAHYSDVKYALKHLDDSKFRSHEGETSYVRVKEDRGRSRSRSPKDRSRSRSDSKSGSRSRSKSHSRSRSPSK</sequence>
<dbReference type="OMA" id="CFADAFK"/>
<dbReference type="OrthoDB" id="1099063at2759"/>
<dbReference type="HOGENOM" id="CLU_012062_34_0_1"/>
<dbReference type="eggNOG" id="KOG0105">
    <property type="taxonomic scope" value="Eukaryota"/>
</dbReference>
<accession>B3RJV7</accession>
<dbReference type="GO" id="GO:0003729">
    <property type="term" value="F:mRNA binding"/>
    <property type="evidence" value="ECO:0000318"/>
    <property type="project" value="GO_Central"/>
</dbReference>
<dbReference type="GO" id="GO:0005737">
    <property type="term" value="C:cytoplasm"/>
    <property type="evidence" value="ECO:0000318"/>
    <property type="project" value="GO_Central"/>
</dbReference>
<dbReference type="KEGG" id="tad:TRIADDRAFT_49822"/>
<dbReference type="InterPro" id="IPR050374">
    <property type="entry name" value="RRT5_SRSF_SR"/>
</dbReference>
<evidence type="ECO:0000313" key="11">
    <source>
        <dbReference type="EMBL" id="EDV29128.1"/>
    </source>
</evidence>
<name>B3RJV7_TRIAD</name>
<evidence type="ECO:0000256" key="9">
    <source>
        <dbReference type="SAM" id="MobiDB-lite"/>
    </source>
</evidence>
<evidence type="ECO:0000256" key="8">
    <source>
        <dbReference type="PROSITE-ProRule" id="PRU00176"/>
    </source>
</evidence>
<evidence type="ECO:0000256" key="6">
    <source>
        <dbReference type="ARBA" id="ARBA00023187"/>
    </source>
</evidence>
<reference evidence="11 12" key="1">
    <citation type="journal article" date="2008" name="Nature">
        <title>The Trichoplax genome and the nature of placozoans.</title>
        <authorList>
            <person name="Srivastava M."/>
            <person name="Begovic E."/>
            <person name="Chapman J."/>
            <person name="Putnam N.H."/>
            <person name="Hellsten U."/>
            <person name="Kawashima T."/>
            <person name="Kuo A."/>
            <person name="Mitros T."/>
            <person name="Salamov A."/>
            <person name="Carpenter M.L."/>
            <person name="Signorovitch A.Y."/>
            <person name="Moreno M.A."/>
            <person name="Kamm K."/>
            <person name="Grimwood J."/>
            <person name="Schmutz J."/>
            <person name="Shapiro H."/>
            <person name="Grigoriev I.V."/>
            <person name="Buss L.W."/>
            <person name="Schierwater B."/>
            <person name="Dellaporta S.L."/>
            <person name="Rokhsar D.S."/>
        </authorList>
    </citation>
    <scope>NUCLEOTIDE SEQUENCE [LARGE SCALE GENOMIC DNA]</scope>
    <source>
        <strain evidence="11 12">Grell-BS-1999</strain>
    </source>
</reference>
<evidence type="ECO:0000259" key="10">
    <source>
        <dbReference type="PROSITE" id="PS50102"/>
    </source>
</evidence>
<dbReference type="STRING" id="10228.B3RJV7"/>
<dbReference type="PhylomeDB" id="B3RJV7"/>
<feature type="compositionally biased region" description="Basic residues" evidence="9">
    <location>
        <begin position="208"/>
        <end position="223"/>
    </location>
</feature>
<evidence type="ECO:0000256" key="3">
    <source>
        <dbReference type="ARBA" id="ARBA00022664"/>
    </source>
</evidence>
<dbReference type="FunFam" id="3.30.70.330:FF:000053">
    <property type="entry name" value="Serine/arginine-rich splicing factor 1"/>
    <property type="match status" value="1"/>
</dbReference>
<comment type="similarity">
    <text evidence="2">Belongs to the splicing factor SR family.</text>
</comment>
<dbReference type="SUPFAM" id="SSF54928">
    <property type="entry name" value="RNA-binding domain, RBD"/>
    <property type="match status" value="1"/>
</dbReference>
<feature type="region of interest" description="Disordered" evidence="9">
    <location>
        <begin position="169"/>
        <end position="223"/>
    </location>
</feature>
<dbReference type="GeneID" id="6749545"/>
<feature type="domain" description="RRM" evidence="10">
    <location>
        <begin position="111"/>
        <end position="185"/>
    </location>
</feature>
<dbReference type="PANTHER" id="PTHR23003">
    <property type="entry name" value="RNA RECOGNITION MOTIF RRM DOMAIN CONTAINING PROTEIN"/>
    <property type="match status" value="1"/>
</dbReference>
<keyword evidence="7" id="KW-0539">Nucleus</keyword>
<dbReference type="CDD" id="cd12601">
    <property type="entry name" value="RRM2_SRSF1_like"/>
    <property type="match status" value="1"/>
</dbReference>
<dbReference type="InterPro" id="IPR012677">
    <property type="entry name" value="Nucleotide-bd_a/b_plait_sf"/>
</dbReference>
<dbReference type="Gene3D" id="3.30.70.330">
    <property type="match status" value="2"/>
</dbReference>
<dbReference type="GO" id="GO:0006397">
    <property type="term" value="P:mRNA processing"/>
    <property type="evidence" value="ECO:0007669"/>
    <property type="project" value="UniProtKB-KW"/>
</dbReference>
<evidence type="ECO:0000313" key="12">
    <source>
        <dbReference type="Proteomes" id="UP000009022"/>
    </source>
</evidence>
<keyword evidence="3" id="KW-0507">mRNA processing</keyword>
<keyword evidence="12" id="KW-1185">Reference proteome</keyword>
<dbReference type="InterPro" id="IPR000504">
    <property type="entry name" value="RRM_dom"/>
</dbReference>
<dbReference type="Pfam" id="PF00076">
    <property type="entry name" value="RRM_1"/>
    <property type="match status" value="2"/>
</dbReference>
<dbReference type="PROSITE" id="PS50102">
    <property type="entry name" value="RRM"/>
    <property type="match status" value="2"/>
</dbReference>
<dbReference type="PANTHER" id="PTHR23003:SF62">
    <property type="entry name" value="SERINE_ARGININE (SR)-TYPE SHUTTLING MRNA BINDING PROTEIN NPL3"/>
    <property type="match status" value="1"/>
</dbReference>
<dbReference type="AlphaFoldDB" id="B3RJV7"/>
<dbReference type="SMART" id="SM00360">
    <property type="entry name" value="RRM"/>
    <property type="match status" value="2"/>
</dbReference>
<dbReference type="RefSeq" id="XP_002108330.1">
    <property type="nucleotide sequence ID" value="XM_002108294.1"/>
</dbReference>
<dbReference type="InParanoid" id="B3RJV7"/>
<evidence type="ECO:0000256" key="5">
    <source>
        <dbReference type="ARBA" id="ARBA00022884"/>
    </source>
</evidence>
<keyword evidence="6" id="KW-0508">mRNA splicing</keyword>
<dbReference type="EMBL" id="DS985241">
    <property type="protein sequence ID" value="EDV29128.1"/>
    <property type="molecule type" value="Genomic_DNA"/>
</dbReference>
<organism evidence="11 12">
    <name type="scientific">Trichoplax adhaerens</name>
    <name type="common">Trichoplax reptans</name>
    <dbReference type="NCBI Taxonomy" id="10228"/>
    <lineage>
        <taxon>Eukaryota</taxon>
        <taxon>Metazoa</taxon>
        <taxon>Placozoa</taxon>
        <taxon>Uniplacotomia</taxon>
        <taxon>Trichoplacea</taxon>
        <taxon>Trichoplacidae</taxon>
        <taxon>Trichoplax</taxon>
    </lineage>
</organism>
<dbReference type="CDD" id="cd12338">
    <property type="entry name" value="RRM1_SRSF1_like"/>
    <property type="match status" value="1"/>
</dbReference>
<keyword evidence="4" id="KW-0677">Repeat</keyword>
<dbReference type="GO" id="GO:0008380">
    <property type="term" value="P:RNA splicing"/>
    <property type="evidence" value="ECO:0007669"/>
    <property type="project" value="UniProtKB-KW"/>
</dbReference>
<gene>
    <name evidence="11" type="ORF">TRIADDRAFT_49822</name>
</gene>
<comment type="subcellular location">
    <subcellularLocation>
        <location evidence="1">Nucleus</location>
    </subcellularLocation>
</comment>
<protein>
    <recommendedName>
        <fullName evidence="10">RRM domain-containing protein</fullName>
    </recommendedName>
</protein>
<dbReference type="CTD" id="6749545"/>
<proteinExistence type="inferred from homology"/>
<dbReference type="InterPro" id="IPR035979">
    <property type="entry name" value="RBD_domain_sf"/>
</dbReference>
<evidence type="ECO:0000256" key="4">
    <source>
        <dbReference type="ARBA" id="ARBA00022737"/>
    </source>
</evidence>
<feature type="domain" description="RRM" evidence="10">
    <location>
        <begin position="7"/>
        <end position="82"/>
    </location>
</feature>
<feature type="compositionally biased region" description="Basic and acidic residues" evidence="9">
    <location>
        <begin position="169"/>
        <end position="206"/>
    </location>
</feature>
<evidence type="ECO:0000256" key="7">
    <source>
        <dbReference type="ARBA" id="ARBA00023242"/>
    </source>
</evidence>
<evidence type="ECO:0000256" key="2">
    <source>
        <dbReference type="ARBA" id="ARBA00010269"/>
    </source>
</evidence>
<dbReference type="Proteomes" id="UP000009022">
    <property type="component" value="Unassembled WGS sequence"/>
</dbReference>